<evidence type="ECO:0000313" key="10">
    <source>
        <dbReference type="EMBL" id="GCE16144.1"/>
    </source>
</evidence>
<dbReference type="AlphaFoldDB" id="A0A402AAE9"/>
<dbReference type="Pfam" id="PF12805">
    <property type="entry name" value="FUSC-like"/>
    <property type="match status" value="1"/>
</dbReference>
<protein>
    <submittedName>
        <fullName evidence="10">Membrane protein</fullName>
    </submittedName>
</protein>
<comment type="subcellular location">
    <subcellularLocation>
        <location evidence="1">Cell membrane</location>
        <topology evidence="1">Multi-pass membrane protein</topology>
    </subcellularLocation>
</comment>
<dbReference type="Proteomes" id="UP000287352">
    <property type="component" value="Unassembled WGS sequence"/>
</dbReference>
<keyword evidence="5 7" id="KW-0472">Membrane</keyword>
<evidence type="ECO:0000256" key="2">
    <source>
        <dbReference type="ARBA" id="ARBA00022475"/>
    </source>
</evidence>
<dbReference type="PANTHER" id="PTHR30509:SF9">
    <property type="entry name" value="MULTIDRUG RESISTANCE PROTEIN MDTO"/>
    <property type="match status" value="1"/>
</dbReference>
<reference evidence="11" key="1">
    <citation type="submission" date="2018-12" db="EMBL/GenBank/DDBJ databases">
        <title>Tengunoibacter tsumagoiensis gen. nov., sp. nov., Dictyobacter kobayashii sp. nov., D. alpinus sp. nov., and D. joshuensis sp. nov. and description of Dictyobacteraceae fam. nov. within the order Ktedonobacterales isolated from Tengu-no-mugimeshi.</title>
        <authorList>
            <person name="Wang C.M."/>
            <person name="Zheng Y."/>
            <person name="Sakai Y."/>
            <person name="Toyoda A."/>
            <person name="Minakuchi Y."/>
            <person name="Abe K."/>
            <person name="Yokota A."/>
            <person name="Yabe S."/>
        </authorList>
    </citation>
    <scope>NUCLEOTIDE SEQUENCE [LARGE SCALE GENOMIC DNA]</scope>
    <source>
        <strain evidence="11">Uno3</strain>
    </source>
</reference>
<feature type="transmembrane region" description="Helical" evidence="7">
    <location>
        <begin position="134"/>
        <end position="154"/>
    </location>
</feature>
<dbReference type="PANTHER" id="PTHR30509">
    <property type="entry name" value="P-HYDROXYBENZOIC ACID EFFLUX PUMP SUBUNIT-RELATED"/>
    <property type="match status" value="1"/>
</dbReference>
<comment type="similarity">
    <text evidence="6">Belongs to the YccS/YhfK family.</text>
</comment>
<feature type="domain" description="Integral membrane bound transporter" evidence="9">
    <location>
        <begin position="423"/>
        <end position="545"/>
    </location>
</feature>
<organism evidence="10 11">
    <name type="scientific">Tengunoibacter tsumagoiensis</name>
    <dbReference type="NCBI Taxonomy" id="2014871"/>
    <lineage>
        <taxon>Bacteria</taxon>
        <taxon>Bacillati</taxon>
        <taxon>Chloroflexota</taxon>
        <taxon>Ktedonobacteria</taxon>
        <taxon>Ktedonobacterales</taxon>
        <taxon>Dictyobacteraceae</taxon>
        <taxon>Tengunoibacter</taxon>
    </lineage>
</organism>
<feature type="transmembrane region" description="Helical" evidence="7">
    <location>
        <begin position="83"/>
        <end position="100"/>
    </location>
</feature>
<evidence type="ECO:0000256" key="5">
    <source>
        <dbReference type="ARBA" id="ARBA00023136"/>
    </source>
</evidence>
<comment type="caution">
    <text evidence="10">The sequence shown here is derived from an EMBL/GenBank/DDBJ whole genome shotgun (WGS) entry which is preliminary data.</text>
</comment>
<evidence type="ECO:0000256" key="3">
    <source>
        <dbReference type="ARBA" id="ARBA00022692"/>
    </source>
</evidence>
<gene>
    <name evidence="10" type="ORF">KTT_60030</name>
</gene>
<feature type="transmembrane region" description="Helical" evidence="7">
    <location>
        <begin position="106"/>
        <end position="127"/>
    </location>
</feature>
<feature type="domain" description="Integral membrane protein YccS N-terminal" evidence="8">
    <location>
        <begin position="88"/>
        <end position="363"/>
    </location>
</feature>
<feature type="transmembrane region" description="Helical" evidence="7">
    <location>
        <begin position="533"/>
        <end position="554"/>
    </location>
</feature>
<dbReference type="Pfam" id="PF13515">
    <property type="entry name" value="FUSC_2"/>
    <property type="match status" value="1"/>
</dbReference>
<evidence type="ECO:0000256" key="1">
    <source>
        <dbReference type="ARBA" id="ARBA00004651"/>
    </source>
</evidence>
<dbReference type="RefSeq" id="WP_126583525.1">
    <property type="nucleotide sequence ID" value="NZ_BIFR01000002.1"/>
</dbReference>
<proteinExistence type="inferred from homology"/>
<keyword evidence="3 7" id="KW-0812">Transmembrane</keyword>
<evidence type="ECO:0000256" key="4">
    <source>
        <dbReference type="ARBA" id="ARBA00022989"/>
    </source>
</evidence>
<feature type="transmembrane region" description="Helical" evidence="7">
    <location>
        <begin position="413"/>
        <end position="430"/>
    </location>
</feature>
<dbReference type="EMBL" id="BIFR01000002">
    <property type="protein sequence ID" value="GCE16144.1"/>
    <property type="molecule type" value="Genomic_DNA"/>
</dbReference>
<sequence>MPTILSNFKAATRQQMKTIYELIHLSVSLNQDAFLSGLRITLISIPPLLLGLMMKRLDVTGMAFLGGLYACLADVGGIYRQRALSMGLATICMALAAFIATLVGGIFWLAIPLMFLWAFCFSMLSAYGNLGAKVNFVVIGIFIITLGQPAHLLMASERCLAFLTGGAWAMLLSLAFWPFRPYQPVRRSVADYYRSLSSFMQQAYDVVTRLDTQQRWSELVTSERALVMAAHDQAHKVVVQSRVQQESSSSIEQHLLMLTFNADRLFEETIALVESIEAVTRQTNLADMRNLLADTVQKIAKELLHLAKSIDQDILLDRASLQETYTSIETSQDNLRMHLARLMHHPSALSKVRATIVSLGHLNNSLKTIAASVQQAHPSTVPQVNTKQAKQWREAFLTLKNNLTARSLVFRHALRLATVTTISVAIYLFFHLHNGFWIPLTALFILKPEFGGTHQRSIQRISGTAFGGMLGGAIALTVHNELLLVACLIVLGFMAFAHLKGNYGIFVFFLTPFVVIMLDLSMPGNWQIAVIRIFNTFIGGLLAFLTGYLFWPLWERERLPEQLIRTIAANRAFLRGVLQSYQATALAPDNVQRTSHEAYRENANAAAAFQRLLGEPLNQRGNVELFYALVTYNQQFCDSITTLATHIRSLDGKPSTRDVEEWMRRIDTMLLSIERSIRSGSYLHQHSQLEEKLQDIQISLQQLIEVPCSAALHWEAAFPAIAHQKI</sequence>
<feature type="transmembrane region" description="Helical" evidence="7">
    <location>
        <begin position="160"/>
        <end position="179"/>
    </location>
</feature>
<evidence type="ECO:0000259" key="8">
    <source>
        <dbReference type="Pfam" id="PF12805"/>
    </source>
</evidence>
<keyword evidence="4 7" id="KW-1133">Transmembrane helix</keyword>
<feature type="transmembrane region" description="Helical" evidence="7">
    <location>
        <begin position="503"/>
        <end position="521"/>
    </location>
</feature>
<evidence type="ECO:0000256" key="7">
    <source>
        <dbReference type="SAM" id="Phobius"/>
    </source>
</evidence>
<evidence type="ECO:0000259" key="9">
    <source>
        <dbReference type="Pfam" id="PF13515"/>
    </source>
</evidence>
<dbReference type="InterPro" id="IPR032692">
    <property type="entry name" value="YccS_N"/>
</dbReference>
<feature type="transmembrane region" description="Helical" evidence="7">
    <location>
        <begin position="59"/>
        <end position="76"/>
    </location>
</feature>
<evidence type="ECO:0000313" key="11">
    <source>
        <dbReference type="Proteomes" id="UP000287352"/>
    </source>
</evidence>
<evidence type="ECO:0000256" key="6">
    <source>
        <dbReference type="ARBA" id="ARBA00043993"/>
    </source>
</evidence>
<dbReference type="GO" id="GO:0005886">
    <property type="term" value="C:plasma membrane"/>
    <property type="evidence" value="ECO:0007669"/>
    <property type="project" value="UniProtKB-SubCell"/>
</dbReference>
<dbReference type="InterPro" id="IPR049453">
    <property type="entry name" value="Memb_transporter_dom"/>
</dbReference>
<dbReference type="OrthoDB" id="138020at2"/>
<keyword evidence="2" id="KW-1003">Cell membrane</keyword>
<name>A0A402AAE9_9CHLR</name>
<accession>A0A402AAE9</accession>
<feature type="transmembrane region" description="Helical" evidence="7">
    <location>
        <begin position="473"/>
        <end position="497"/>
    </location>
</feature>
<keyword evidence="11" id="KW-1185">Reference proteome</keyword>